<evidence type="ECO:0000256" key="6">
    <source>
        <dbReference type="ARBA" id="ARBA00022989"/>
    </source>
</evidence>
<comment type="cofactor">
    <cofactor evidence="1">
        <name>Mg(2+)</name>
        <dbReference type="ChEBI" id="CHEBI:18420"/>
    </cofactor>
</comment>
<sequence length="406" mass="45101">MVYIRQEQLPKLKEYKYSGVDRSLVSRYVLKPYWWSQVIELFPLSMAPNAITLTGFGFVIINILTMLYYTPTLDQECPSWVYASWAIGLFLYQTLDAIDGTQARRTGQSGPLGELFDHGVDALNTSLEVLLFSAAMQFGQGWRTVLTLFACLLTFYVQTWDEYHTKTLTLGLISGPVEGILTLVVVYAITAYTGGDYWKSAMLPALGVPQIALIPDSLYELDFGGWYMFYGALVLVFNTVGAASNVMSARRERGENANTALLGLVPFFTTWALITSYLALQPSILHNHLIPFTLYVGLINAYSVGQMITAHLTKSSFPYQNVLVLPLVYGVLDSLGPVLSAKFGFGWPSALGDGVYQVAFLFTCLGFAVGVYASFVVDVIVNICDYLDIWCLTIKYLGEEKGKKKQ</sequence>
<evidence type="ECO:0000256" key="1">
    <source>
        <dbReference type="ARBA" id="ARBA00001946"/>
    </source>
</evidence>
<comment type="similarity">
    <text evidence="3 11">Belongs to the CDP-alcohol phosphatidyltransferase class-I family.</text>
</comment>
<keyword evidence="7 12" id="KW-0472">Membrane</keyword>
<evidence type="ECO:0000256" key="11">
    <source>
        <dbReference type="RuleBase" id="RU003750"/>
    </source>
</evidence>
<dbReference type="GO" id="GO:0004142">
    <property type="term" value="F:diacylglycerol cholinephosphotransferase activity"/>
    <property type="evidence" value="ECO:0007669"/>
    <property type="project" value="UniProtKB-EC"/>
</dbReference>
<keyword evidence="5 12" id="KW-0812">Transmembrane</keyword>
<evidence type="ECO:0000256" key="9">
    <source>
        <dbReference type="ARBA" id="ARBA00038987"/>
    </source>
</evidence>
<dbReference type="InterPro" id="IPR048254">
    <property type="entry name" value="CDP_ALCOHOL_P_TRANSF_CS"/>
</dbReference>
<dbReference type="FunFam" id="1.20.120.1760:FF:000012">
    <property type="entry name" value="sn-1,2-diacylglycerol cholinephosphotransferase"/>
    <property type="match status" value="1"/>
</dbReference>
<feature type="transmembrane region" description="Helical" evidence="12">
    <location>
        <begin position="259"/>
        <end position="280"/>
    </location>
</feature>
<dbReference type="Pfam" id="PF01066">
    <property type="entry name" value="CDP-OH_P_transf"/>
    <property type="match status" value="1"/>
</dbReference>
<dbReference type="PANTHER" id="PTHR10414:SF37">
    <property type="entry name" value="BB IN A BOXCAR, ISOFORM C"/>
    <property type="match status" value="1"/>
</dbReference>
<feature type="transmembrane region" description="Helical" evidence="12">
    <location>
        <begin position="292"/>
        <end position="310"/>
    </location>
</feature>
<evidence type="ECO:0000313" key="13">
    <source>
        <dbReference type="Proteomes" id="UP000504637"/>
    </source>
</evidence>
<proteinExistence type="inferred from homology"/>
<feature type="transmembrane region" description="Helical" evidence="12">
    <location>
        <begin position="140"/>
        <end position="157"/>
    </location>
</feature>
<name>A0A6J3LTG4_9PEZI</name>
<feature type="transmembrane region" description="Helical" evidence="12">
    <location>
        <begin position="50"/>
        <end position="70"/>
    </location>
</feature>
<feature type="transmembrane region" description="Helical" evidence="12">
    <location>
        <begin position="169"/>
        <end position="192"/>
    </location>
</feature>
<evidence type="ECO:0000256" key="8">
    <source>
        <dbReference type="ARBA" id="ARBA00037890"/>
    </source>
</evidence>
<evidence type="ECO:0000256" key="7">
    <source>
        <dbReference type="ARBA" id="ARBA00023136"/>
    </source>
</evidence>
<organism evidence="14">
    <name type="scientific">Dissoconium aciculare CBS 342.82</name>
    <dbReference type="NCBI Taxonomy" id="1314786"/>
    <lineage>
        <taxon>Eukaryota</taxon>
        <taxon>Fungi</taxon>
        <taxon>Dikarya</taxon>
        <taxon>Ascomycota</taxon>
        <taxon>Pezizomycotina</taxon>
        <taxon>Dothideomycetes</taxon>
        <taxon>Dothideomycetidae</taxon>
        <taxon>Mycosphaerellales</taxon>
        <taxon>Dissoconiaceae</taxon>
        <taxon>Dissoconium</taxon>
    </lineage>
</organism>
<comment type="pathway">
    <text evidence="8">Phospholipid metabolism; phosphatidylcholine biosynthesis; phosphatidylcholine from phosphocholine: step 2/2.</text>
</comment>
<feature type="transmembrane region" description="Helical" evidence="12">
    <location>
        <begin position="227"/>
        <end position="247"/>
    </location>
</feature>
<dbReference type="InterPro" id="IPR043130">
    <property type="entry name" value="CDP-OH_PTrfase_TM_dom"/>
</dbReference>
<keyword evidence="6 12" id="KW-1133">Transmembrane helix</keyword>
<dbReference type="InterPro" id="IPR014472">
    <property type="entry name" value="CHOPT"/>
</dbReference>
<comment type="catalytic activity">
    <reaction evidence="10">
        <text>CDP-N,N-dimethylethanolamine + a 1,2-diacyl-sn-glycerol = a 1,2-diacyl-sn-glycero-3-phospho-N,N-dimethylethanolamine + CMP + H(+)</text>
        <dbReference type="Rhea" id="RHEA:33775"/>
        <dbReference type="ChEBI" id="CHEBI:15378"/>
        <dbReference type="ChEBI" id="CHEBI:17815"/>
        <dbReference type="ChEBI" id="CHEBI:60377"/>
        <dbReference type="ChEBI" id="CHEBI:64572"/>
        <dbReference type="ChEBI" id="CHEBI:65117"/>
    </reaction>
    <physiologicalReaction direction="left-to-right" evidence="10">
        <dbReference type="Rhea" id="RHEA:33776"/>
    </physiologicalReaction>
</comment>
<dbReference type="PROSITE" id="PS00379">
    <property type="entry name" value="CDP_ALCOHOL_P_TRANSF"/>
    <property type="match status" value="1"/>
</dbReference>
<dbReference type="Gene3D" id="1.20.120.1760">
    <property type="match status" value="1"/>
</dbReference>
<evidence type="ECO:0000256" key="5">
    <source>
        <dbReference type="ARBA" id="ARBA00022692"/>
    </source>
</evidence>
<evidence type="ECO:0000313" key="14">
    <source>
        <dbReference type="RefSeq" id="XP_033456112.1"/>
    </source>
</evidence>
<dbReference type="EC" id="2.7.8.2" evidence="9"/>
<protein>
    <recommendedName>
        <fullName evidence="9">diacylglycerol cholinephosphotransferase</fullName>
        <ecNumber evidence="9">2.7.8.2</ecNumber>
    </recommendedName>
</protein>
<dbReference type="GO" id="GO:0012505">
    <property type="term" value="C:endomembrane system"/>
    <property type="evidence" value="ECO:0007669"/>
    <property type="project" value="UniProtKB-SubCell"/>
</dbReference>
<dbReference type="PANTHER" id="PTHR10414">
    <property type="entry name" value="ETHANOLAMINEPHOSPHOTRANSFERASE"/>
    <property type="match status" value="1"/>
</dbReference>
<gene>
    <name evidence="14" type="ORF">K489DRAFT_383973</name>
</gene>
<keyword evidence="13" id="KW-1185">Reference proteome</keyword>
<dbReference type="GeneID" id="54363542"/>
<dbReference type="RefSeq" id="XP_033456112.1">
    <property type="nucleotide sequence ID" value="XM_033605742.1"/>
</dbReference>
<reference evidence="14" key="3">
    <citation type="submission" date="2025-08" db="UniProtKB">
        <authorList>
            <consortium name="RefSeq"/>
        </authorList>
    </citation>
    <scope>IDENTIFICATION</scope>
    <source>
        <strain evidence="14">CBS 342.82</strain>
    </source>
</reference>
<evidence type="ECO:0000256" key="3">
    <source>
        <dbReference type="ARBA" id="ARBA00010441"/>
    </source>
</evidence>
<dbReference type="Proteomes" id="UP000504637">
    <property type="component" value="Unplaced"/>
</dbReference>
<feature type="transmembrane region" description="Helical" evidence="12">
    <location>
        <begin position="322"/>
        <end position="343"/>
    </location>
</feature>
<dbReference type="AlphaFoldDB" id="A0A6J3LTG4"/>
<dbReference type="GO" id="GO:0016020">
    <property type="term" value="C:membrane"/>
    <property type="evidence" value="ECO:0007669"/>
    <property type="project" value="InterPro"/>
</dbReference>
<comment type="subcellular location">
    <subcellularLocation>
        <location evidence="2">Endomembrane system</location>
        <topology evidence="2">Multi-pass membrane protein</topology>
    </subcellularLocation>
</comment>
<dbReference type="PIRSF" id="PIRSF015665">
    <property type="entry name" value="CHOPT"/>
    <property type="match status" value="1"/>
</dbReference>
<dbReference type="OrthoDB" id="196717at2759"/>
<keyword evidence="4 11" id="KW-0808">Transferase</keyword>
<dbReference type="InterPro" id="IPR000462">
    <property type="entry name" value="CDP-OH_P_trans"/>
</dbReference>
<evidence type="ECO:0000256" key="10">
    <source>
        <dbReference type="ARBA" id="ARBA00051857"/>
    </source>
</evidence>
<feature type="transmembrane region" description="Helical" evidence="12">
    <location>
        <begin position="355"/>
        <end position="377"/>
    </location>
</feature>
<reference evidence="14" key="2">
    <citation type="submission" date="2020-04" db="EMBL/GenBank/DDBJ databases">
        <authorList>
            <consortium name="NCBI Genome Project"/>
        </authorList>
    </citation>
    <scope>NUCLEOTIDE SEQUENCE</scope>
    <source>
        <strain evidence="14">CBS 342.82</strain>
    </source>
</reference>
<accession>A0A6J3LTG4</accession>
<evidence type="ECO:0000256" key="12">
    <source>
        <dbReference type="SAM" id="Phobius"/>
    </source>
</evidence>
<reference evidence="14" key="1">
    <citation type="submission" date="2020-01" db="EMBL/GenBank/DDBJ databases">
        <authorList>
            <consortium name="DOE Joint Genome Institute"/>
            <person name="Haridas S."/>
            <person name="Albert R."/>
            <person name="Binder M."/>
            <person name="Bloem J."/>
            <person name="Labutti K."/>
            <person name="Salamov A."/>
            <person name="Andreopoulos B."/>
            <person name="Baker S.E."/>
            <person name="Barry K."/>
            <person name="Bills G."/>
            <person name="Bluhm B.H."/>
            <person name="Cannon C."/>
            <person name="Castanera R."/>
            <person name="Culley D.E."/>
            <person name="Daum C."/>
            <person name="Ezra D."/>
            <person name="Gonzalez J.B."/>
            <person name="Henrissat B."/>
            <person name="Kuo A."/>
            <person name="Liang C."/>
            <person name="Lipzen A."/>
            <person name="Lutzoni F."/>
            <person name="Magnuson J."/>
            <person name="Mondo S."/>
            <person name="Nolan M."/>
            <person name="Ohm R."/>
            <person name="Pangilinan J."/>
            <person name="Park H.-J."/>
            <person name="Ramirez L."/>
            <person name="Alfaro M."/>
            <person name="Sun H."/>
            <person name="Tritt A."/>
            <person name="Yoshinaga Y."/>
            <person name="Zwiers L.-H."/>
            <person name="Turgeon B.G."/>
            <person name="Goodwin S.B."/>
            <person name="Spatafora J.W."/>
            <person name="Crous P.W."/>
            <person name="Grigoriev I.V."/>
        </authorList>
    </citation>
    <scope>NUCLEOTIDE SEQUENCE</scope>
    <source>
        <strain evidence="14">CBS 342.82</strain>
    </source>
</reference>
<evidence type="ECO:0000256" key="4">
    <source>
        <dbReference type="ARBA" id="ARBA00022679"/>
    </source>
</evidence>
<evidence type="ECO:0000256" key="2">
    <source>
        <dbReference type="ARBA" id="ARBA00004127"/>
    </source>
</evidence>